<evidence type="ECO:0000313" key="3">
    <source>
        <dbReference type="Proteomes" id="UP001190700"/>
    </source>
</evidence>
<organism evidence="2 3">
    <name type="scientific">Cymbomonas tetramitiformis</name>
    <dbReference type="NCBI Taxonomy" id="36881"/>
    <lineage>
        <taxon>Eukaryota</taxon>
        <taxon>Viridiplantae</taxon>
        <taxon>Chlorophyta</taxon>
        <taxon>Pyramimonadophyceae</taxon>
        <taxon>Pyramimonadales</taxon>
        <taxon>Pyramimonadaceae</taxon>
        <taxon>Cymbomonas</taxon>
    </lineage>
</organism>
<dbReference type="EMBL" id="LGRX02024955">
    <property type="protein sequence ID" value="KAK3253209.1"/>
    <property type="molecule type" value="Genomic_DNA"/>
</dbReference>
<keyword evidence="1" id="KW-0472">Membrane</keyword>
<accession>A0AAE0F6C7</accession>
<evidence type="ECO:0000256" key="1">
    <source>
        <dbReference type="SAM" id="Phobius"/>
    </source>
</evidence>
<keyword evidence="1" id="KW-1133">Transmembrane helix</keyword>
<comment type="caution">
    <text evidence="2">The sequence shown here is derived from an EMBL/GenBank/DDBJ whole genome shotgun (WGS) entry which is preliminary data.</text>
</comment>
<dbReference type="Proteomes" id="UP001190700">
    <property type="component" value="Unassembled WGS sequence"/>
</dbReference>
<feature type="transmembrane region" description="Helical" evidence="1">
    <location>
        <begin position="7"/>
        <end position="25"/>
    </location>
</feature>
<sequence>MVSRWRLLFYLVILSNTLRIFWIPLGTKIRWTGTRTLSQPRWNGTVSIQECKRTLSRVSGSAVLNNRSSSSPPIVPGGLGTTAEWRSARHIVPDFCDVDRLDVTTLSLDTFLSKYVKARRPVVLAGAARHWPAAAQWRRSQLLATRRDQEWRVVRPPYLDPSGGAYRFETLSDFLEEMASTTIPMPNVSANTRVPASYLFEMVQGLNLSHSTGRCAAYEAARDACAGNQVPLFRP</sequence>
<keyword evidence="1" id="KW-0812">Transmembrane</keyword>
<proteinExistence type="predicted"/>
<evidence type="ECO:0000313" key="2">
    <source>
        <dbReference type="EMBL" id="KAK3253209.1"/>
    </source>
</evidence>
<dbReference type="Gene3D" id="2.60.120.650">
    <property type="entry name" value="Cupin"/>
    <property type="match status" value="1"/>
</dbReference>
<dbReference type="AlphaFoldDB" id="A0AAE0F6C7"/>
<name>A0AAE0F6C7_9CHLO</name>
<keyword evidence="3" id="KW-1185">Reference proteome</keyword>
<gene>
    <name evidence="2" type="ORF">CYMTET_37530</name>
</gene>
<reference evidence="2 3" key="1">
    <citation type="journal article" date="2015" name="Genome Biol. Evol.">
        <title>Comparative Genomics of a Bacterivorous Green Alga Reveals Evolutionary Causalities and Consequences of Phago-Mixotrophic Mode of Nutrition.</title>
        <authorList>
            <person name="Burns J.A."/>
            <person name="Paasch A."/>
            <person name="Narechania A."/>
            <person name="Kim E."/>
        </authorList>
    </citation>
    <scope>NUCLEOTIDE SEQUENCE [LARGE SCALE GENOMIC DNA]</scope>
    <source>
        <strain evidence="2 3">PLY_AMNH</strain>
    </source>
</reference>
<dbReference type="SUPFAM" id="SSF51197">
    <property type="entry name" value="Clavaminate synthase-like"/>
    <property type="match status" value="1"/>
</dbReference>
<protein>
    <submittedName>
        <fullName evidence="2">Uncharacterized protein</fullName>
    </submittedName>
</protein>